<reference evidence="1" key="1">
    <citation type="submission" date="2022-11" db="UniProtKB">
        <authorList>
            <consortium name="EnsemblMetazoa"/>
        </authorList>
    </citation>
    <scope>IDENTIFICATION</scope>
</reference>
<organism evidence="1 2">
    <name type="scientific">Patiria miniata</name>
    <name type="common">Bat star</name>
    <name type="synonym">Asterina miniata</name>
    <dbReference type="NCBI Taxonomy" id="46514"/>
    <lineage>
        <taxon>Eukaryota</taxon>
        <taxon>Metazoa</taxon>
        <taxon>Echinodermata</taxon>
        <taxon>Eleutherozoa</taxon>
        <taxon>Asterozoa</taxon>
        <taxon>Asteroidea</taxon>
        <taxon>Valvatacea</taxon>
        <taxon>Valvatida</taxon>
        <taxon>Asterinidae</taxon>
        <taxon>Patiria</taxon>
    </lineage>
</organism>
<dbReference type="GeneID" id="119736959"/>
<keyword evidence="2" id="KW-1185">Reference proteome</keyword>
<evidence type="ECO:0008006" key="3">
    <source>
        <dbReference type="Google" id="ProtNLM"/>
    </source>
</evidence>
<dbReference type="PANTHER" id="PTHR48312:SF1">
    <property type="entry name" value="SULFOTRANSFERASE"/>
    <property type="match status" value="1"/>
</dbReference>
<dbReference type="SUPFAM" id="SSF52540">
    <property type="entry name" value="P-loop containing nucleoside triphosphate hydrolases"/>
    <property type="match status" value="1"/>
</dbReference>
<dbReference type="EnsemblMetazoa" id="XM_038211006.1">
    <property type="protein sequence ID" value="XP_038066934.1"/>
    <property type="gene ID" value="LOC119736959"/>
</dbReference>
<dbReference type="OMA" id="MICEEEY"/>
<proteinExistence type="predicted"/>
<sequence length="297" mass="33450">MADELNRVFLWGLPRSMSTAFLKCMSNVDGVQIATQLYADAHYYGPDAKLPIGGPQDPMGSKMKELLETNYKKSQMSISGSDPSVMSLESIRGILEAPYPGKKVLFCKDQAQFLDGRYDMLPRGFKYSFLIRHPNRVLLSYRKYLLGYWGDFTDMRSLPPILSPPGCGYKELYDLFEHVRENIDPSPVILDADDLLQDPAGILSTYCSKMGVPYSDKLLSWEAGEDVLEQWIGTKICMVNTHAHAYKRVFASEGFGAPAPVPGLDSLPDDVQACAQFSMQYYEHLHHRRIVVNSDNK</sequence>
<name>A0A914ATX0_PATMI</name>
<dbReference type="EnsemblMetazoa" id="XM_038211007.1">
    <property type="protein sequence ID" value="XP_038066935.1"/>
    <property type="gene ID" value="LOC119736959"/>
</dbReference>
<dbReference type="InterPro" id="IPR027417">
    <property type="entry name" value="P-loop_NTPase"/>
</dbReference>
<dbReference type="Proteomes" id="UP000887568">
    <property type="component" value="Unplaced"/>
</dbReference>
<evidence type="ECO:0000313" key="1">
    <source>
        <dbReference type="EnsemblMetazoa" id="XP_038066934.1"/>
    </source>
</evidence>
<accession>A0A914ATX0</accession>
<dbReference type="AlphaFoldDB" id="A0A914ATX0"/>
<dbReference type="Gene3D" id="3.40.50.300">
    <property type="entry name" value="P-loop containing nucleotide triphosphate hydrolases"/>
    <property type="match status" value="1"/>
</dbReference>
<evidence type="ECO:0000313" key="2">
    <source>
        <dbReference type="Proteomes" id="UP000887568"/>
    </source>
</evidence>
<dbReference type="RefSeq" id="XP_038066934.1">
    <property type="nucleotide sequence ID" value="XM_038211006.1"/>
</dbReference>
<dbReference type="Pfam" id="PF19798">
    <property type="entry name" value="Sulfotransfer_5"/>
    <property type="match status" value="1"/>
</dbReference>
<dbReference type="RefSeq" id="XP_038066935.1">
    <property type="nucleotide sequence ID" value="XM_038211007.1"/>
</dbReference>
<dbReference type="OrthoDB" id="416710at2759"/>
<dbReference type="PANTHER" id="PTHR48312">
    <property type="match status" value="1"/>
</dbReference>
<protein>
    <recommendedName>
        <fullName evidence="3">Sulfotransferase family protein</fullName>
    </recommendedName>
</protein>